<evidence type="ECO:0000256" key="1">
    <source>
        <dbReference type="ARBA" id="ARBA00004651"/>
    </source>
</evidence>
<dbReference type="Pfam" id="PF07681">
    <property type="entry name" value="DoxX"/>
    <property type="match status" value="1"/>
</dbReference>
<sequence length="156" mass="16414">MSRDTSRSLRHVQAVALAAYRLVIGFLFACHGASTLFGLPDARMRFHGPVGEWPHWWGGVIELVGGVLVAAGCVTRGAAFLCSGTMAFAYFTVHAHKGLFPIANGGEAAVLFCWSFFVLVFLGPGAPSIDGLVGARLRGGARRSVAASRPGVVDVD</sequence>
<evidence type="ECO:0008006" key="10">
    <source>
        <dbReference type="Google" id="ProtNLM"/>
    </source>
</evidence>
<gene>
    <name evidence="8" type="ORF">GCM10023147_26800</name>
</gene>
<dbReference type="PANTHER" id="PTHR33452">
    <property type="entry name" value="OXIDOREDUCTASE CATD-RELATED"/>
    <property type="match status" value="1"/>
</dbReference>
<keyword evidence="9" id="KW-1185">Reference proteome</keyword>
<evidence type="ECO:0000313" key="8">
    <source>
        <dbReference type="EMBL" id="GAA4394571.1"/>
    </source>
</evidence>
<comment type="caution">
    <text evidence="8">The sequence shown here is derived from an EMBL/GenBank/DDBJ whole genome shotgun (WGS) entry which is preliminary data.</text>
</comment>
<evidence type="ECO:0000313" key="9">
    <source>
        <dbReference type="Proteomes" id="UP001500635"/>
    </source>
</evidence>
<evidence type="ECO:0000256" key="4">
    <source>
        <dbReference type="ARBA" id="ARBA00022692"/>
    </source>
</evidence>
<keyword evidence="6 7" id="KW-0472">Membrane</keyword>
<evidence type="ECO:0000256" key="5">
    <source>
        <dbReference type="ARBA" id="ARBA00022989"/>
    </source>
</evidence>
<keyword evidence="3" id="KW-1003">Cell membrane</keyword>
<dbReference type="RefSeq" id="WP_344996517.1">
    <property type="nucleotide sequence ID" value="NZ_BAABFR010000038.1"/>
</dbReference>
<dbReference type="EMBL" id="BAABFR010000038">
    <property type="protein sequence ID" value="GAA4394571.1"/>
    <property type="molecule type" value="Genomic_DNA"/>
</dbReference>
<organism evidence="8 9">
    <name type="scientific">Tsukamurella soli</name>
    <dbReference type="NCBI Taxonomy" id="644556"/>
    <lineage>
        <taxon>Bacteria</taxon>
        <taxon>Bacillati</taxon>
        <taxon>Actinomycetota</taxon>
        <taxon>Actinomycetes</taxon>
        <taxon>Mycobacteriales</taxon>
        <taxon>Tsukamurellaceae</taxon>
        <taxon>Tsukamurella</taxon>
    </lineage>
</organism>
<feature type="transmembrane region" description="Helical" evidence="7">
    <location>
        <begin position="54"/>
        <end position="71"/>
    </location>
</feature>
<proteinExistence type="inferred from homology"/>
<keyword evidence="5 7" id="KW-1133">Transmembrane helix</keyword>
<evidence type="ECO:0000256" key="3">
    <source>
        <dbReference type="ARBA" id="ARBA00022475"/>
    </source>
</evidence>
<feature type="transmembrane region" description="Helical" evidence="7">
    <location>
        <begin position="108"/>
        <end position="133"/>
    </location>
</feature>
<dbReference type="InterPro" id="IPR051907">
    <property type="entry name" value="DoxX-like_oxidoreductase"/>
</dbReference>
<dbReference type="Proteomes" id="UP001500635">
    <property type="component" value="Unassembled WGS sequence"/>
</dbReference>
<accession>A0ABP8JQQ8</accession>
<evidence type="ECO:0000256" key="7">
    <source>
        <dbReference type="SAM" id="Phobius"/>
    </source>
</evidence>
<name>A0ABP8JQQ8_9ACTN</name>
<protein>
    <recommendedName>
        <fullName evidence="10">Oxidoreductase</fullName>
    </recommendedName>
</protein>
<keyword evidence="4 7" id="KW-0812">Transmembrane</keyword>
<comment type="similarity">
    <text evidence="2">Belongs to the DoxX family.</text>
</comment>
<feature type="transmembrane region" description="Helical" evidence="7">
    <location>
        <begin position="12"/>
        <end position="34"/>
    </location>
</feature>
<evidence type="ECO:0000256" key="6">
    <source>
        <dbReference type="ARBA" id="ARBA00023136"/>
    </source>
</evidence>
<dbReference type="InterPro" id="IPR032808">
    <property type="entry name" value="DoxX"/>
</dbReference>
<dbReference type="PANTHER" id="PTHR33452:SF4">
    <property type="entry name" value="BLL4328 PROTEIN"/>
    <property type="match status" value="1"/>
</dbReference>
<evidence type="ECO:0000256" key="2">
    <source>
        <dbReference type="ARBA" id="ARBA00006679"/>
    </source>
</evidence>
<reference evidence="9" key="1">
    <citation type="journal article" date="2019" name="Int. J. Syst. Evol. Microbiol.">
        <title>The Global Catalogue of Microorganisms (GCM) 10K type strain sequencing project: providing services to taxonomists for standard genome sequencing and annotation.</title>
        <authorList>
            <consortium name="The Broad Institute Genomics Platform"/>
            <consortium name="The Broad Institute Genome Sequencing Center for Infectious Disease"/>
            <person name="Wu L."/>
            <person name="Ma J."/>
        </authorList>
    </citation>
    <scope>NUCLEOTIDE SEQUENCE [LARGE SCALE GENOMIC DNA]</scope>
    <source>
        <strain evidence="9">JCM 17688</strain>
    </source>
</reference>
<comment type="subcellular location">
    <subcellularLocation>
        <location evidence="1">Cell membrane</location>
        <topology evidence="1">Multi-pass membrane protein</topology>
    </subcellularLocation>
</comment>